<accession>A0A8S5LZH6</accession>
<reference evidence="1" key="1">
    <citation type="journal article" date="2021" name="Proc. Natl. Acad. Sci. U.S.A.">
        <title>A Catalog of Tens of Thousands of Viruses from Human Metagenomes Reveals Hidden Associations with Chronic Diseases.</title>
        <authorList>
            <person name="Tisza M.J."/>
            <person name="Buck C.B."/>
        </authorList>
    </citation>
    <scope>NUCLEOTIDE SEQUENCE</scope>
    <source>
        <strain evidence="1">CtuvC1</strain>
    </source>
</reference>
<protein>
    <submittedName>
        <fullName evidence="1">AAA domain protein</fullName>
    </submittedName>
</protein>
<organism evidence="1">
    <name type="scientific">Siphoviridae sp. ctuvC1</name>
    <dbReference type="NCBI Taxonomy" id="2826507"/>
    <lineage>
        <taxon>Viruses</taxon>
        <taxon>Duplodnaviria</taxon>
        <taxon>Heunggongvirae</taxon>
        <taxon>Uroviricota</taxon>
        <taxon>Caudoviricetes</taxon>
    </lineage>
</organism>
<name>A0A8S5LZH6_9CAUD</name>
<dbReference type="EMBL" id="BK014784">
    <property type="protein sequence ID" value="DAD75457.1"/>
    <property type="molecule type" value="Genomic_DNA"/>
</dbReference>
<dbReference type="SUPFAM" id="SSF52540">
    <property type="entry name" value="P-loop containing nucleoside triphosphate hydrolases"/>
    <property type="match status" value="1"/>
</dbReference>
<dbReference type="InterPro" id="IPR027417">
    <property type="entry name" value="P-loop_NTPase"/>
</dbReference>
<sequence length="208" mass="23348">MAIIVMIYGQSGTGKSTSLRNFATDDVAIVNVSGKPLPFKNKLKTYNSDNYARIEKAIAAAPQRSVVIDDATYLMVNEFMRNAKVTGYQKFTDMALSFNHLVEFAAKLPDDKIVYFLGHSDQMDDGREHFKTIGKMLDNYVTLEGRFTIVLKTVVQDGRYCFQTHNNGQDTVKSPLGMFDQDLIDNDLKAVDSVIREYYDIGGASDEQ</sequence>
<evidence type="ECO:0000313" key="1">
    <source>
        <dbReference type="EMBL" id="DAD75457.1"/>
    </source>
</evidence>
<proteinExistence type="predicted"/>